<reference evidence="2" key="3">
    <citation type="submission" date="2020-12" db="UniProtKB">
        <authorList>
            <consortium name="EnsemblPlants"/>
        </authorList>
    </citation>
    <scope>IDENTIFICATION</scope>
</reference>
<name>A0A2K1KLA4_PHYPA</name>
<sequence length="106" mass="11447">MLLELAAETSRERSGAVQINIRACIYSWIAQVWFLWVRSNKGGGGITSTVGEGGLSALSGRDCLWKRQYTSRSWVIVGTASRSFRIAMSGSGASKGDHTILTSSSF</sequence>
<gene>
    <name evidence="1" type="ORF">PHYPA_008234</name>
</gene>
<keyword evidence="3" id="KW-1185">Reference proteome</keyword>
<protein>
    <submittedName>
        <fullName evidence="1 2">Uncharacterized protein</fullName>
    </submittedName>
</protein>
<dbReference type="EnsemblPlants" id="Pp3c5_27360V3.1">
    <property type="protein sequence ID" value="Pp3c5_27360V3.1"/>
    <property type="gene ID" value="Pp3c5_27360"/>
</dbReference>
<dbReference type="EMBL" id="ABEU02000005">
    <property type="protein sequence ID" value="PNR54557.1"/>
    <property type="molecule type" value="Genomic_DNA"/>
</dbReference>
<dbReference type="EnsemblPlants" id="Pp3c5_27360V3.2">
    <property type="protein sequence ID" value="Pp3c5_27360V3.2"/>
    <property type="gene ID" value="Pp3c5_27360"/>
</dbReference>
<dbReference type="InParanoid" id="A0A2K1KLA4"/>
<evidence type="ECO:0000313" key="1">
    <source>
        <dbReference type="EMBL" id="PNR54557.1"/>
    </source>
</evidence>
<reference evidence="1 3" key="1">
    <citation type="journal article" date="2008" name="Science">
        <title>The Physcomitrella genome reveals evolutionary insights into the conquest of land by plants.</title>
        <authorList>
            <person name="Rensing S."/>
            <person name="Lang D."/>
            <person name="Zimmer A."/>
            <person name="Terry A."/>
            <person name="Salamov A."/>
            <person name="Shapiro H."/>
            <person name="Nishiyama T."/>
            <person name="Perroud P.-F."/>
            <person name="Lindquist E."/>
            <person name="Kamisugi Y."/>
            <person name="Tanahashi T."/>
            <person name="Sakakibara K."/>
            <person name="Fujita T."/>
            <person name="Oishi K."/>
            <person name="Shin-I T."/>
            <person name="Kuroki Y."/>
            <person name="Toyoda A."/>
            <person name="Suzuki Y."/>
            <person name="Hashimoto A."/>
            <person name="Yamaguchi K."/>
            <person name="Sugano A."/>
            <person name="Kohara Y."/>
            <person name="Fujiyama A."/>
            <person name="Anterola A."/>
            <person name="Aoki S."/>
            <person name="Ashton N."/>
            <person name="Barbazuk W.B."/>
            <person name="Barker E."/>
            <person name="Bennetzen J."/>
            <person name="Bezanilla M."/>
            <person name="Blankenship R."/>
            <person name="Cho S.H."/>
            <person name="Dutcher S."/>
            <person name="Estelle M."/>
            <person name="Fawcett J.A."/>
            <person name="Gundlach H."/>
            <person name="Hanada K."/>
            <person name="Heyl A."/>
            <person name="Hicks K.A."/>
            <person name="Hugh J."/>
            <person name="Lohr M."/>
            <person name="Mayer K."/>
            <person name="Melkozernov A."/>
            <person name="Murata T."/>
            <person name="Nelson D."/>
            <person name="Pils B."/>
            <person name="Prigge M."/>
            <person name="Reiss B."/>
            <person name="Renner T."/>
            <person name="Rombauts S."/>
            <person name="Rushton P."/>
            <person name="Sanderfoot A."/>
            <person name="Schween G."/>
            <person name="Shiu S.-H."/>
            <person name="Stueber K."/>
            <person name="Theodoulou F.L."/>
            <person name="Tu H."/>
            <person name="Van de Peer Y."/>
            <person name="Verrier P.J."/>
            <person name="Waters E."/>
            <person name="Wood A."/>
            <person name="Yang L."/>
            <person name="Cove D."/>
            <person name="Cuming A."/>
            <person name="Hasebe M."/>
            <person name="Lucas S."/>
            <person name="Mishler D.B."/>
            <person name="Reski R."/>
            <person name="Grigoriev I."/>
            <person name="Quatrano R.S."/>
            <person name="Boore J.L."/>
        </authorList>
    </citation>
    <scope>NUCLEOTIDE SEQUENCE [LARGE SCALE GENOMIC DNA]</scope>
    <source>
        <strain evidence="2 3">cv. Gransden 2004</strain>
    </source>
</reference>
<evidence type="ECO:0000313" key="2">
    <source>
        <dbReference type="EnsemblPlants" id="Pp3c5_27360V3.1"/>
    </source>
</evidence>
<dbReference type="Gramene" id="Pp3c5_27360V3.2">
    <property type="protein sequence ID" value="Pp3c5_27360V3.2"/>
    <property type="gene ID" value="Pp3c5_27360"/>
</dbReference>
<dbReference type="Proteomes" id="UP000006727">
    <property type="component" value="Chromosome 5"/>
</dbReference>
<dbReference type="Gramene" id="Pp3c5_27360V3.1">
    <property type="protein sequence ID" value="Pp3c5_27360V3.1"/>
    <property type="gene ID" value="Pp3c5_27360"/>
</dbReference>
<accession>A0A2K1KLA4</accession>
<dbReference type="PaxDb" id="3218-PP1S390_18V6.1"/>
<reference evidence="1 3" key="2">
    <citation type="journal article" date="2018" name="Plant J.">
        <title>The Physcomitrella patens chromosome-scale assembly reveals moss genome structure and evolution.</title>
        <authorList>
            <person name="Lang D."/>
            <person name="Ullrich K.K."/>
            <person name="Murat F."/>
            <person name="Fuchs J."/>
            <person name="Jenkins J."/>
            <person name="Haas F.B."/>
            <person name="Piednoel M."/>
            <person name="Gundlach H."/>
            <person name="Van Bel M."/>
            <person name="Meyberg R."/>
            <person name="Vives C."/>
            <person name="Morata J."/>
            <person name="Symeonidi A."/>
            <person name="Hiss M."/>
            <person name="Muchero W."/>
            <person name="Kamisugi Y."/>
            <person name="Saleh O."/>
            <person name="Blanc G."/>
            <person name="Decker E.L."/>
            <person name="van Gessel N."/>
            <person name="Grimwood J."/>
            <person name="Hayes R.D."/>
            <person name="Graham S.W."/>
            <person name="Gunter L.E."/>
            <person name="McDaniel S.F."/>
            <person name="Hoernstein S.N.W."/>
            <person name="Larsson A."/>
            <person name="Li F.W."/>
            <person name="Perroud P.F."/>
            <person name="Phillips J."/>
            <person name="Ranjan P."/>
            <person name="Rokshar D.S."/>
            <person name="Rothfels C.J."/>
            <person name="Schneider L."/>
            <person name="Shu S."/>
            <person name="Stevenson D.W."/>
            <person name="Thummler F."/>
            <person name="Tillich M."/>
            <person name="Villarreal Aguilar J.C."/>
            <person name="Widiez T."/>
            <person name="Wong G.K."/>
            <person name="Wymore A."/>
            <person name="Zhang Y."/>
            <person name="Zimmer A.D."/>
            <person name="Quatrano R.S."/>
            <person name="Mayer K.F.X."/>
            <person name="Goodstein D."/>
            <person name="Casacuberta J.M."/>
            <person name="Vandepoele K."/>
            <person name="Reski R."/>
            <person name="Cuming A.C."/>
            <person name="Tuskan G.A."/>
            <person name="Maumus F."/>
            <person name="Salse J."/>
            <person name="Schmutz J."/>
            <person name="Rensing S.A."/>
        </authorList>
    </citation>
    <scope>NUCLEOTIDE SEQUENCE [LARGE SCALE GENOMIC DNA]</scope>
    <source>
        <strain evidence="2 3">cv. Gransden 2004</strain>
    </source>
</reference>
<proteinExistence type="predicted"/>
<organism evidence="1">
    <name type="scientific">Physcomitrium patens</name>
    <name type="common">Spreading-leaved earth moss</name>
    <name type="synonym">Physcomitrella patens</name>
    <dbReference type="NCBI Taxonomy" id="3218"/>
    <lineage>
        <taxon>Eukaryota</taxon>
        <taxon>Viridiplantae</taxon>
        <taxon>Streptophyta</taxon>
        <taxon>Embryophyta</taxon>
        <taxon>Bryophyta</taxon>
        <taxon>Bryophytina</taxon>
        <taxon>Bryopsida</taxon>
        <taxon>Funariidae</taxon>
        <taxon>Funariales</taxon>
        <taxon>Funariaceae</taxon>
        <taxon>Physcomitrium</taxon>
    </lineage>
</organism>
<dbReference type="AlphaFoldDB" id="A0A2K1KLA4"/>
<evidence type="ECO:0000313" key="3">
    <source>
        <dbReference type="Proteomes" id="UP000006727"/>
    </source>
</evidence>